<accession>A0A328TH09</accession>
<feature type="non-terminal residue" evidence="1">
    <location>
        <position position="39"/>
    </location>
</feature>
<proteinExistence type="predicted"/>
<dbReference type="Proteomes" id="UP000244334">
    <property type="component" value="Unassembled WGS sequence"/>
</dbReference>
<evidence type="ECO:0000313" key="1">
    <source>
        <dbReference type="EMBL" id="RAP69799.1"/>
    </source>
</evidence>
<reference evidence="1" key="1">
    <citation type="submission" date="2018-04" db="EMBL/GenBank/DDBJ databases">
        <title>Genomes of the Obligate Erwinia dacicola and Facultative Enterobacter sp. OLF Endosymbionts of the Olive Fruit fly, Bactrocera oleae.</title>
        <authorList>
            <person name="Estes A.M."/>
            <person name="Hearn D.J."/>
            <person name="Agarwal S."/>
            <person name="Pierson E.A."/>
            <person name="Dunning-Hotopp J.C."/>
        </authorList>
    </citation>
    <scope>NUCLEOTIDE SEQUENCE [LARGE SCALE GENOMIC DNA]</scope>
    <source>
        <strain evidence="1">Oroville</strain>
    </source>
</reference>
<dbReference type="EMBL" id="LJAM02000578">
    <property type="protein sequence ID" value="RAP69799.1"/>
    <property type="molecule type" value="Genomic_DNA"/>
</dbReference>
<evidence type="ECO:0000313" key="2">
    <source>
        <dbReference type="Proteomes" id="UP000244334"/>
    </source>
</evidence>
<organism evidence="1 2">
    <name type="scientific">Candidatus Erwinia dacicola</name>
    <dbReference type="NCBI Taxonomy" id="252393"/>
    <lineage>
        <taxon>Bacteria</taxon>
        <taxon>Pseudomonadati</taxon>
        <taxon>Pseudomonadota</taxon>
        <taxon>Gammaproteobacteria</taxon>
        <taxon>Enterobacterales</taxon>
        <taxon>Erwiniaceae</taxon>
        <taxon>Erwinia</taxon>
    </lineage>
</organism>
<name>A0A328TH09_9GAMM</name>
<sequence length="39" mass="4304">MINIIFNRLLTLLDANSFIDWLPTALDGSNIRALRCAAG</sequence>
<protein>
    <submittedName>
        <fullName evidence="1">Transposase</fullName>
    </submittedName>
</protein>
<dbReference type="AlphaFoldDB" id="A0A328TH09"/>
<comment type="caution">
    <text evidence="1">The sequence shown here is derived from an EMBL/GenBank/DDBJ whole genome shotgun (WGS) entry which is preliminary data.</text>
</comment>
<keyword evidence="2" id="KW-1185">Reference proteome</keyword>
<gene>
    <name evidence="1" type="ORF">ACZ87_03406</name>
</gene>